<dbReference type="PANTHER" id="PTHR34389">
    <property type="entry name" value="L-RHAMNOSE MUTAROTASE"/>
    <property type="match status" value="1"/>
</dbReference>
<protein>
    <submittedName>
        <fullName evidence="1">L-rhamnose mutarotase</fullName>
    </submittedName>
</protein>
<dbReference type="EMBL" id="FOZW01000014">
    <property type="protein sequence ID" value="SFT20002.1"/>
    <property type="molecule type" value="Genomic_DNA"/>
</dbReference>
<dbReference type="RefSeq" id="WP_092429622.1">
    <property type="nucleotide sequence ID" value="NZ_FNCL01000015.1"/>
</dbReference>
<dbReference type="GO" id="GO:0016857">
    <property type="term" value="F:racemase and epimerase activity, acting on carbohydrates and derivatives"/>
    <property type="evidence" value="ECO:0007669"/>
    <property type="project" value="InterPro"/>
</dbReference>
<evidence type="ECO:0000313" key="1">
    <source>
        <dbReference type="EMBL" id="SFT20002.1"/>
    </source>
</evidence>
<dbReference type="OrthoDB" id="9799608at2"/>
<gene>
    <name evidence="1" type="ORF">SAMN04488050_11449</name>
</gene>
<reference evidence="2" key="1">
    <citation type="submission" date="2016-10" db="EMBL/GenBank/DDBJ databases">
        <authorList>
            <person name="Varghese N."/>
            <person name="Submissions S."/>
        </authorList>
    </citation>
    <scope>NUCLEOTIDE SEQUENCE [LARGE SCALE GENOMIC DNA]</scope>
    <source>
        <strain evidence="2">DSM 26894</strain>
    </source>
</reference>
<sequence length="111" mass="12943">MTAQRHGQIIAVDPEGIAEYKRLHAAVWPQVLEMISACNIRNYSIFLKEPENLLFAYFEYVGTDFEADMAKMAADPVTQDWWSHCMPLQRPLDTRSEGEWWAEAEEVFHHD</sequence>
<dbReference type="SUPFAM" id="SSF54909">
    <property type="entry name" value="Dimeric alpha+beta barrel"/>
    <property type="match status" value="1"/>
</dbReference>
<dbReference type="AlphaFoldDB" id="A0A1I6W1Y0"/>
<keyword evidence="2" id="KW-1185">Reference proteome</keyword>
<dbReference type="InterPro" id="IPR011008">
    <property type="entry name" value="Dimeric_a/b-barrel"/>
</dbReference>
<accession>A0A1I6W1Y0</accession>
<dbReference type="InterPro" id="IPR008000">
    <property type="entry name" value="Rham/fucose_mutarotase"/>
</dbReference>
<dbReference type="PANTHER" id="PTHR34389:SF2">
    <property type="entry name" value="L-RHAMNOSE MUTAROTASE"/>
    <property type="match status" value="1"/>
</dbReference>
<dbReference type="Proteomes" id="UP000199392">
    <property type="component" value="Unassembled WGS sequence"/>
</dbReference>
<dbReference type="Pfam" id="PF05336">
    <property type="entry name" value="rhaM"/>
    <property type="match status" value="1"/>
</dbReference>
<name>A0A1I6W1Y0_9RHOB</name>
<dbReference type="STRING" id="311180.SAMN04488050_11449"/>
<proteinExistence type="predicted"/>
<evidence type="ECO:0000313" key="2">
    <source>
        <dbReference type="Proteomes" id="UP000199392"/>
    </source>
</evidence>
<organism evidence="1 2">
    <name type="scientific">Alloyangia pacifica</name>
    <dbReference type="NCBI Taxonomy" id="311180"/>
    <lineage>
        <taxon>Bacteria</taxon>
        <taxon>Pseudomonadati</taxon>
        <taxon>Pseudomonadota</taxon>
        <taxon>Alphaproteobacteria</taxon>
        <taxon>Rhodobacterales</taxon>
        <taxon>Roseobacteraceae</taxon>
        <taxon>Alloyangia</taxon>
    </lineage>
</organism>
<dbReference type="Gene3D" id="3.30.70.100">
    <property type="match status" value="1"/>
</dbReference>